<dbReference type="Pfam" id="PF00270">
    <property type="entry name" value="DEAD"/>
    <property type="match status" value="1"/>
</dbReference>
<keyword evidence="5" id="KW-0347">Helicase</keyword>
<dbReference type="HAMAP" id="MF_00969">
    <property type="entry name" value="TRCF"/>
    <property type="match status" value="1"/>
</dbReference>
<organism evidence="12">
    <name type="scientific">candidate division WOR-3 bacterium</name>
    <dbReference type="NCBI Taxonomy" id="2052148"/>
    <lineage>
        <taxon>Bacteria</taxon>
        <taxon>Bacteria division WOR-3</taxon>
    </lineage>
</organism>
<protein>
    <recommendedName>
        <fullName evidence="9">Transcription-repair-coupling factor</fullName>
        <shortName evidence="9">TRCF</shortName>
        <ecNumber evidence="9">3.6.4.-</ecNumber>
    </recommendedName>
</protein>
<evidence type="ECO:0000256" key="7">
    <source>
        <dbReference type="ARBA" id="ARBA00023125"/>
    </source>
</evidence>
<dbReference type="SUPFAM" id="SSF52540">
    <property type="entry name" value="P-loop containing nucleoside triphosphate hydrolases"/>
    <property type="match status" value="3"/>
</dbReference>
<dbReference type="GO" id="GO:0000716">
    <property type="term" value="P:transcription-coupled nucleotide-excision repair, DNA damage recognition"/>
    <property type="evidence" value="ECO:0007669"/>
    <property type="project" value="UniProtKB-UniRule"/>
</dbReference>
<dbReference type="PANTHER" id="PTHR47964:SF1">
    <property type="entry name" value="ATP-DEPENDENT DNA HELICASE HOMOLOG RECG, CHLOROPLASTIC"/>
    <property type="match status" value="1"/>
</dbReference>
<evidence type="ECO:0000256" key="2">
    <source>
        <dbReference type="ARBA" id="ARBA00022741"/>
    </source>
</evidence>
<feature type="domain" description="Helicase ATP-binding" evidence="10">
    <location>
        <begin position="460"/>
        <end position="621"/>
    </location>
</feature>
<dbReference type="SMART" id="SM00487">
    <property type="entry name" value="DEXDc"/>
    <property type="match status" value="1"/>
</dbReference>
<dbReference type="InterPro" id="IPR005118">
    <property type="entry name" value="TRCF_C"/>
</dbReference>
<evidence type="ECO:0000256" key="9">
    <source>
        <dbReference type="HAMAP-Rule" id="MF_00969"/>
    </source>
</evidence>
<comment type="caution">
    <text evidence="12">The sequence shown here is derived from an EMBL/GenBank/DDBJ whole genome shotgun (WGS) entry which is preliminary data.</text>
</comment>
<dbReference type="Pfam" id="PF02559">
    <property type="entry name" value="CarD_TRCF_RID"/>
    <property type="match status" value="1"/>
</dbReference>
<dbReference type="InterPro" id="IPR036101">
    <property type="entry name" value="CarD-like/TRCF_RID_sf"/>
</dbReference>
<keyword evidence="4 9" id="KW-0378">Hydrolase</keyword>
<comment type="subcellular location">
    <subcellularLocation>
        <location evidence="9">Cytoplasm</location>
    </subcellularLocation>
</comment>
<dbReference type="SMART" id="SM00982">
    <property type="entry name" value="TRCF"/>
    <property type="match status" value="1"/>
</dbReference>
<dbReference type="PROSITE" id="PS51194">
    <property type="entry name" value="HELICASE_CTER"/>
    <property type="match status" value="1"/>
</dbReference>
<reference evidence="12" key="1">
    <citation type="journal article" date="2020" name="mSystems">
        <title>Genome- and Community-Level Interaction Insights into Carbon Utilization and Element Cycling Functions of Hydrothermarchaeota in Hydrothermal Sediment.</title>
        <authorList>
            <person name="Zhou Z."/>
            <person name="Liu Y."/>
            <person name="Xu W."/>
            <person name="Pan J."/>
            <person name="Luo Z.H."/>
            <person name="Li M."/>
        </authorList>
    </citation>
    <scope>NUCLEOTIDE SEQUENCE [LARGE SCALE GENOMIC DNA]</scope>
    <source>
        <strain evidence="12">SpSt-961</strain>
    </source>
</reference>
<dbReference type="NCBIfam" id="TIGR00580">
    <property type="entry name" value="mfd"/>
    <property type="match status" value="1"/>
</dbReference>
<dbReference type="SUPFAM" id="SSF141259">
    <property type="entry name" value="CarD-like"/>
    <property type="match status" value="1"/>
</dbReference>
<keyword evidence="1 9" id="KW-0963">Cytoplasm</keyword>
<dbReference type="Pfam" id="PF00271">
    <property type="entry name" value="Helicase_C"/>
    <property type="match status" value="1"/>
</dbReference>
<dbReference type="Gene3D" id="2.40.10.170">
    <property type="match status" value="1"/>
</dbReference>
<evidence type="ECO:0000256" key="1">
    <source>
        <dbReference type="ARBA" id="ARBA00022490"/>
    </source>
</evidence>
<accession>A0A7V3RIC8</accession>
<dbReference type="CDD" id="cd17991">
    <property type="entry name" value="DEXHc_TRCF"/>
    <property type="match status" value="1"/>
</dbReference>
<dbReference type="EMBL" id="DTOZ01000175">
    <property type="protein sequence ID" value="HGE78752.1"/>
    <property type="molecule type" value="Genomic_DNA"/>
</dbReference>
<dbReference type="InterPro" id="IPR027417">
    <property type="entry name" value="P-loop_NTPase"/>
</dbReference>
<comment type="similarity">
    <text evidence="9">In the N-terminal section; belongs to the UvrB family.</text>
</comment>
<dbReference type="InterPro" id="IPR011545">
    <property type="entry name" value="DEAD/DEAH_box_helicase_dom"/>
</dbReference>
<evidence type="ECO:0000256" key="8">
    <source>
        <dbReference type="ARBA" id="ARBA00023204"/>
    </source>
</evidence>
<keyword evidence="8 9" id="KW-0234">DNA repair</keyword>
<dbReference type="GO" id="GO:0005524">
    <property type="term" value="F:ATP binding"/>
    <property type="evidence" value="ECO:0007669"/>
    <property type="project" value="UniProtKB-UniRule"/>
</dbReference>
<dbReference type="GO" id="GO:0016787">
    <property type="term" value="F:hydrolase activity"/>
    <property type="evidence" value="ECO:0007669"/>
    <property type="project" value="UniProtKB-KW"/>
</dbReference>
<dbReference type="InterPro" id="IPR047112">
    <property type="entry name" value="RecG/Mfd"/>
</dbReference>
<dbReference type="InterPro" id="IPR003711">
    <property type="entry name" value="CarD-like/TRCF_RID"/>
</dbReference>
<evidence type="ECO:0000259" key="10">
    <source>
        <dbReference type="PROSITE" id="PS51192"/>
    </source>
</evidence>
<dbReference type="Gene3D" id="3.30.2060.10">
    <property type="entry name" value="Penicillin-binding protein 1b domain"/>
    <property type="match status" value="1"/>
</dbReference>
<dbReference type="SUPFAM" id="SSF143517">
    <property type="entry name" value="TRCF domain-like"/>
    <property type="match status" value="1"/>
</dbReference>
<comment type="function">
    <text evidence="9">Couples transcription and DNA repair by recognizing RNA polymerase (RNAP) stalled at DNA lesions. Mediates ATP-dependent release of RNAP and its truncated transcript from the DNA, and recruitment of nucleotide excision repair machinery to the damaged site.</text>
</comment>
<dbReference type="Gene3D" id="3.90.1150.50">
    <property type="entry name" value="Transcription-repair-coupling factor, D7 domain"/>
    <property type="match status" value="1"/>
</dbReference>
<dbReference type="GO" id="GO:0003684">
    <property type="term" value="F:damaged DNA binding"/>
    <property type="evidence" value="ECO:0007669"/>
    <property type="project" value="InterPro"/>
</dbReference>
<evidence type="ECO:0000259" key="11">
    <source>
        <dbReference type="PROSITE" id="PS51194"/>
    </source>
</evidence>
<dbReference type="InterPro" id="IPR004576">
    <property type="entry name" value="Mfd"/>
</dbReference>
<dbReference type="GO" id="GO:0003678">
    <property type="term" value="F:DNA helicase activity"/>
    <property type="evidence" value="ECO:0007669"/>
    <property type="project" value="TreeGrafter"/>
</dbReference>
<dbReference type="PANTHER" id="PTHR47964">
    <property type="entry name" value="ATP-DEPENDENT DNA HELICASE HOMOLOG RECG, CHLOROPLASTIC"/>
    <property type="match status" value="1"/>
</dbReference>
<dbReference type="InterPro" id="IPR001650">
    <property type="entry name" value="Helicase_C-like"/>
</dbReference>
<proteinExistence type="inferred from homology"/>
<evidence type="ECO:0000256" key="4">
    <source>
        <dbReference type="ARBA" id="ARBA00022801"/>
    </source>
</evidence>
<evidence type="ECO:0000256" key="6">
    <source>
        <dbReference type="ARBA" id="ARBA00022840"/>
    </source>
</evidence>
<dbReference type="GO" id="GO:0005737">
    <property type="term" value="C:cytoplasm"/>
    <property type="evidence" value="ECO:0007669"/>
    <property type="project" value="UniProtKB-SubCell"/>
</dbReference>
<sequence>MENFEIFPEIETILRLLKVKKILTVSGFSGSSLPLFIMDLRKYSIPVVYITNKNNIERFGGEIIEILSRAIIIDENHQFIEDADIIITSEDFLYKKIPVKESYELIQGEKIDREDLLSRLIISGLQREDIVEEEGEYAIRGGIIDFFLPDSEPIRIEFDGETISSIRKFDTITQRSIEHIKSFSVKLARNDFSTTVIESLSKNTICITERRIEVDLPQLVIQSPGEFDFNLSPSLKYFGNLKQLREDIQRGIYTYKFLIKDSLYHSLETLLGPIDLIPIPIREGFIDNRRKVVFLTELDIYGYLPKKKTKFKGLFIDDLKGLKIDDYVVHSDYGIGQFKGLAQVDFDGKKVECLKIEYAGGDKVYLPVERLNQLERYIGSEGRAPRLSKIGSELWLKTKERVKKATEVLARDLINLYARRRLSPGFAFSKDSIEMQELEAGFPYEETPDQNKAIEDVKTDMESPKPMERLICGDVGFGKTEIAIRAAFKAALDSKQTMLLCPTTLLAFQHYNTFVNRLRNFPVRVELVSRFKSQSDLRKILEEISEGKIDIIIGTHRLLEADVVFKDLGLLIIDEEQRFGVMQKERIKRIKPNVDILYLSATPIPRTLYMSLIGLKDISVIHTPPPGRKEIITRVINFDDEKIKRIIRFELDRGGQIFFVHNRIQTIETIKDRLQKLLPDLRICLLHGRVKSEISEKKMIEFIEGRYDLLLSTAIVESGLDMPRVNTIIVNEADKFGLADLHQLRGRVGRADIQGYAYFIIPSKITQEAQKRLSALISYTTLGSGFRLAIRDMEIRGVGNILGKEQSGFVNAIGYHHYVKILNNVIQELQGKEVTIEPVLNLKIPGFIPKDYIPSPYERTALYKRLMDVQSECELNAIKEELIDRFGRYPEDVENLFLISKIRVLALNLNSSEVIQSRDLIRFFRNGKLIKEISVNALKCH</sequence>
<dbReference type="Gene3D" id="3.40.50.300">
    <property type="entry name" value="P-loop containing nucleotide triphosphate hydrolases"/>
    <property type="match status" value="2"/>
</dbReference>
<dbReference type="AlphaFoldDB" id="A0A7V3RIC8"/>
<dbReference type="InterPro" id="IPR041471">
    <property type="entry name" value="UvrB_inter"/>
</dbReference>
<keyword evidence="7 9" id="KW-0238">DNA-binding</keyword>
<dbReference type="PROSITE" id="PS51192">
    <property type="entry name" value="HELICASE_ATP_BIND_1"/>
    <property type="match status" value="1"/>
</dbReference>
<dbReference type="SMART" id="SM00490">
    <property type="entry name" value="HELICc"/>
    <property type="match status" value="1"/>
</dbReference>
<evidence type="ECO:0000256" key="5">
    <source>
        <dbReference type="ARBA" id="ARBA00022806"/>
    </source>
</evidence>
<dbReference type="GO" id="GO:0006355">
    <property type="term" value="P:regulation of DNA-templated transcription"/>
    <property type="evidence" value="ECO:0007669"/>
    <property type="project" value="UniProtKB-UniRule"/>
</dbReference>
<keyword evidence="6 9" id="KW-0067">ATP-binding</keyword>
<dbReference type="Pfam" id="PF03461">
    <property type="entry name" value="TRCF"/>
    <property type="match status" value="1"/>
</dbReference>
<name>A0A7V3RIC8_UNCW3</name>
<dbReference type="InterPro" id="IPR014001">
    <property type="entry name" value="Helicase_ATP-bd"/>
</dbReference>
<keyword evidence="3 9" id="KW-0227">DNA damage</keyword>
<comment type="similarity">
    <text evidence="9">In the C-terminal section; belongs to the helicase family. RecG subfamily.</text>
</comment>
<keyword evidence="2 9" id="KW-0547">Nucleotide-binding</keyword>
<dbReference type="InterPro" id="IPR037235">
    <property type="entry name" value="TRCF-like_C_D7"/>
</dbReference>
<evidence type="ECO:0000256" key="3">
    <source>
        <dbReference type="ARBA" id="ARBA00022763"/>
    </source>
</evidence>
<dbReference type="SMART" id="SM01058">
    <property type="entry name" value="CarD_TRCF"/>
    <property type="match status" value="1"/>
</dbReference>
<dbReference type="EC" id="3.6.4.-" evidence="9"/>
<gene>
    <name evidence="9 12" type="primary">mfd</name>
    <name evidence="12" type="ORF">ENX68_07140</name>
</gene>
<dbReference type="Pfam" id="PF17757">
    <property type="entry name" value="UvrB_inter"/>
    <property type="match status" value="1"/>
</dbReference>
<feature type="domain" description="Helicase C-terminal" evidence="11">
    <location>
        <begin position="642"/>
        <end position="794"/>
    </location>
</feature>
<evidence type="ECO:0000313" key="12">
    <source>
        <dbReference type="EMBL" id="HGE78752.1"/>
    </source>
</evidence>